<evidence type="ECO:0000313" key="1">
    <source>
        <dbReference type="EMBL" id="APX96338.1"/>
    </source>
</evidence>
<dbReference type="EMBL" id="FTNP01000003">
    <property type="protein sequence ID" value="SIR82578.1"/>
    <property type="molecule type" value="Genomic_DNA"/>
</dbReference>
<sequence length="60" mass="6204">MPVKGRRSIAICRRCNGAIAVRIVSDGSIRPIGTGTHCSCGGDSFDVIGSPESVPNDSTE</sequence>
<dbReference type="Proteomes" id="UP000187321">
    <property type="component" value="Chromosome"/>
</dbReference>
<evidence type="ECO:0000313" key="4">
    <source>
        <dbReference type="Proteomes" id="UP000187321"/>
    </source>
</evidence>
<dbReference type="AlphaFoldDB" id="A0A1N7E3I3"/>
<dbReference type="Proteomes" id="UP000185687">
    <property type="component" value="Unassembled WGS sequence"/>
</dbReference>
<dbReference type="STRING" id="588898.BB347_06725"/>
<accession>A0A1N7E3I3</accession>
<dbReference type="EMBL" id="CP019327">
    <property type="protein sequence ID" value="APX96338.1"/>
    <property type="molecule type" value="Genomic_DNA"/>
</dbReference>
<keyword evidence="3" id="KW-1185">Reference proteome</keyword>
<gene>
    <name evidence="1" type="ORF">BB347_06725</name>
    <name evidence="2" type="ORF">SAMN05421809_2430</name>
</gene>
<proteinExistence type="predicted"/>
<dbReference type="KEGG" id="hda:BB347_06725"/>
<protein>
    <submittedName>
        <fullName evidence="2">Uncharacterized protein</fullName>
    </submittedName>
</protein>
<reference evidence="2 3" key="2">
    <citation type="submission" date="2017-01" db="EMBL/GenBank/DDBJ databases">
        <authorList>
            <person name="Mah S.A."/>
            <person name="Swanson W.J."/>
            <person name="Moy G.W."/>
            <person name="Vacquier V.D."/>
        </authorList>
    </citation>
    <scope>NUCLEOTIDE SEQUENCE [LARGE SCALE GENOMIC DNA]</scope>
    <source>
        <strain evidence="2 3">CGMCC 1.8909</strain>
    </source>
</reference>
<evidence type="ECO:0000313" key="3">
    <source>
        <dbReference type="Proteomes" id="UP000185687"/>
    </source>
</evidence>
<organism evidence="2 3">
    <name type="scientific">Natronorubrum daqingense</name>
    <dbReference type="NCBI Taxonomy" id="588898"/>
    <lineage>
        <taxon>Archaea</taxon>
        <taxon>Methanobacteriati</taxon>
        <taxon>Methanobacteriota</taxon>
        <taxon>Stenosarchaea group</taxon>
        <taxon>Halobacteria</taxon>
        <taxon>Halobacteriales</taxon>
        <taxon>Natrialbaceae</taxon>
        <taxon>Natronorubrum</taxon>
    </lineage>
</organism>
<reference evidence="1 4" key="1">
    <citation type="submission" date="2017-01" db="EMBL/GenBank/DDBJ databases">
        <title>Complete genome sequence of Haloterrigena daqingensis type strain (JX313T).</title>
        <authorList>
            <person name="Shuang W."/>
        </authorList>
    </citation>
    <scope>NUCLEOTIDE SEQUENCE [LARGE SCALE GENOMIC DNA]</scope>
    <source>
        <strain evidence="1 4">JX313</strain>
    </source>
</reference>
<evidence type="ECO:0000313" key="2">
    <source>
        <dbReference type="EMBL" id="SIR82578.1"/>
    </source>
</evidence>
<name>A0A1N7E3I3_9EURY</name>